<comment type="similarity">
    <text evidence="3">Belongs to the CSN1 family.</text>
</comment>
<evidence type="ECO:0000313" key="8">
    <source>
        <dbReference type="EMBL" id="CUE70239.1"/>
    </source>
</evidence>
<dbReference type="PROSITE" id="PS50250">
    <property type="entry name" value="PCI"/>
    <property type="match status" value="1"/>
</dbReference>
<dbReference type="InterPro" id="IPR036390">
    <property type="entry name" value="WH_DNA-bd_sf"/>
</dbReference>
<evidence type="ECO:0000256" key="2">
    <source>
        <dbReference type="ARBA" id="ARBA00004496"/>
    </source>
</evidence>
<sequence>MSAVTEPDPAIHIDRYLAQYHSSLHLHRALLVAQKLIFNPATPVPSIQSYGHVANALLAQLKTSCLNADLYREVHSALFERGFDVTNAADVTRQIEVSGAQLVEHLQEEIAKAQHAVDGSGGNSVQLREVLVSQLVKLGNVYLDRGDVQRGAKMFAQARSEAHDQDGPRIHYLQAQILSLFRSWNPSVNPQGAFTYLGSLEKLVAVPTLLRGAINAARSSDANYIFFVVSTALCELDKKNYRGVADVLKSLNRYPAAAAASLQPQIAVEYTHIAAAYISHLPKLVQDTQLTTLRDLVRIATLSLFATHTRADAQAVVGLGYLKGWLEEDHALNVFVENMIACQYRQALKDLEYLLRQTSFQYELHSSASPGSLISFAPSSILQSKAKSVSHQDRWLQLIRESALEQYTTPYVTLSLPSMAQAFGISVPQLERELRSLIESGKLNCRIDTAAQLLRHKETDARLATFKALTEVGKRTVHERLMVARVQSLERNEVVQKAIFEAKRREKLTGLNLVADLY</sequence>
<dbReference type="EMBL" id="CYKH01000081">
    <property type="protein sequence ID" value="CUE70239.1"/>
    <property type="molecule type" value="Genomic_DNA"/>
</dbReference>
<dbReference type="GO" id="GO:0008180">
    <property type="term" value="C:COP9 signalosome"/>
    <property type="evidence" value="ECO:0007669"/>
    <property type="project" value="UniProtKB-KW"/>
</dbReference>
<dbReference type="SMART" id="SM00088">
    <property type="entry name" value="PINT"/>
    <property type="match status" value="1"/>
</dbReference>
<reference evidence="9" key="1">
    <citation type="submission" date="2015-09" db="EMBL/GenBank/DDBJ databases">
        <authorList>
            <consortium name="Pathogen Informatics"/>
        </authorList>
    </citation>
    <scope>NUCLEOTIDE SEQUENCE [LARGE SCALE GENOMIC DNA]</scope>
    <source>
        <strain evidence="9">Lake Konstanz</strain>
    </source>
</reference>
<dbReference type="InterPro" id="IPR000717">
    <property type="entry name" value="PCI_dom"/>
</dbReference>
<keyword evidence="6" id="KW-0539">Nucleus</keyword>
<name>A0A0S4II25_BODSA</name>
<keyword evidence="4" id="KW-0963">Cytoplasm</keyword>
<evidence type="ECO:0000256" key="6">
    <source>
        <dbReference type="ARBA" id="ARBA00023242"/>
    </source>
</evidence>
<dbReference type="Pfam" id="PF01399">
    <property type="entry name" value="PCI"/>
    <property type="match status" value="1"/>
</dbReference>
<keyword evidence="5" id="KW-0736">Signalosome</keyword>
<dbReference type="SUPFAM" id="SSF46785">
    <property type="entry name" value="Winged helix' DNA-binding domain"/>
    <property type="match status" value="1"/>
</dbReference>
<comment type="subcellular location">
    <subcellularLocation>
        <location evidence="2">Cytoplasm</location>
    </subcellularLocation>
    <subcellularLocation>
        <location evidence="1">Nucleus</location>
    </subcellularLocation>
</comment>
<dbReference type="GO" id="GO:0005737">
    <property type="term" value="C:cytoplasm"/>
    <property type="evidence" value="ECO:0007669"/>
    <property type="project" value="UniProtKB-SubCell"/>
</dbReference>
<dbReference type="OrthoDB" id="422427at2759"/>
<protein>
    <recommendedName>
        <fullName evidence="7">PCI domain-containing protein</fullName>
    </recommendedName>
</protein>
<feature type="domain" description="PCI" evidence="7">
    <location>
        <begin position="262"/>
        <end position="461"/>
    </location>
</feature>
<dbReference type="PANTHER" id="PTHR14145">
    <property type="entry name" value="26S PROTESOME SUBUNIT 6"/>
    <property type="match status" value="1"/>
</dbReference>
<evidence type="ECO:0000256" key="4">
    <source>
        <dbReference type="ARBA" id="ARBA00022490"/>
    </source>
</evidence>
<proteinExistence type="inferred from homology"/>
<evidence type="ECO:0000259" key="7">
    <source>
        <dbReference type="PROSITE" id="PS50250"/>
    </source>
</evidence>
<evidence type="ECO:0000313" key="9">
    <source>
        <dbReference type="Proteomes" id="UP000051952"/>
    </source>
</evidence>
<accession>A0A0S4II25</accession>
<evidence type="ECO:0000256" key="1">
    <source>
        <dbReference type="ARBA" id="ARBA00004123"/>
    </source>
</evidence>
<dbReference type="Proteomes" id="UP000051952">
    <property type="component" value="Unassembled WGS sequence"/>
</dbReference>
<keyword evidence="9" id="KW-1185">Reference proteome</keyword>
<dbReference type="Gene3D" id="1.25.40.570">
    <property type="match status" value="1"/>
</dbReference>
<evidence type="ECO:0000256" key="3">
    <source>
        <dbReference type="ARBA" id="ARBA00008793"/>
    </source>
</evidence>
<dbReference type="InterPro" id="IPR019585">
    <property type="entry name" value="Rpn7/CSN1"/>
</dbReference>
<evidence type="ECO:0000256" key="5">
    <source>
        <dbReference type="ARBA" id="ARBA00022790"/>
    </source>
</evidence>
<dbReference type="AlphaFoldDB" id="A0A0S4II25"/>
<organism evidence="8 9">
    <name type="scientific">Bodo saltans</name>
    <name type="common">Flagellated protozoan</name>
    <dbReference type="NCBI Taxonomy" id="75058"/>
    <lineage>
        <taxon>Eukaryota</taxon>
        <taxon>Discoba</taxon>
        <taxon>Euglenozoa</taxon>
        <taxon>Kinetoplastea</taxon>
        <taxon>Metakinetoplastina</taxon>
        <taxon>Eubodonida</taxon>
        <taxon>Bodonidae</taxon>
        <taxon>Bodo</taxon>
    </lineage>
</organism>
<gene>
    <name evidence="8" type="ORF">BSAL_03395</name>
</gene>
<dbReference type="VEuPathDB" id="TriTrypDB:BSAL_03395"/>
<dbReference type="PANTHER" id="PTHR14145:SF2">
    <property type="entry name" value="COP9 SIGNALOSOME COMPLEX SUBUNIT 1"/>
    <property type="match status" value="1"/>
</dbReference>